<evidence type="ECO:0000256" key="1">
    <source>
        <dbReference type="SAM" id="MobiDB-lite"/>
    </source>
</evidence>
<protein>
    <submittedName>
        <fullName evidence="2">Octapeptide-repeat protein T2</fullName>
    </submittedName>
</protein>
<reference evidence="2 3" key="1">
    <citation type="journal article" date="2013" name="Proc. Natl. Acad. Sci. U.S.A.">
        <title>The king cobra genome reveals dynamic gene evolution and adaptation in the snake venom system.</title>
        <authorList>
            <person name="Vonk F.J."/>
            <person name="Casewell N.R."/>
            <person name="Henkel C.V."/>
            <person name="Heimberg A.M."/>
            <person name="Jansen H.J."/>
            <person name="McCleary R.J."/>
            <person name="Kerkkamp H.M."/>
            <person name="Vos R.A."/>
            <person name="Guerreiro I."/>
            <person name="Calvete J.J."/>
            <person name="Wuster W."/>
            <person name="Woods A.E."/>
            <person name="Logan J.M."/>
            <person name="Harrison R.A."/>
            <person name="Castoe T.A."/>
            <person name="de Koning A.P."/>
            <person name="Pollock D.D."/>
            <person name="Yandell M."/>
            <person name="Calderon D."/>
            <person name="Renjifo C."/>
            <person name="Currier R.B."/>
            <person name="Salgado D."/>
            <person name="Pla D."/>
            <person name="Sanz L."/>
            <person name="Hyder A.S."/>
            <person name="Ribeiro J.M."/>
            <person name="Arntzen J.W."/>
            <person name="van den Thillart G.E."/>
            <person name="Boetzer M."/>
            <person name="Pirovano W."/>
            <person name="Dirks R.P."/>
            <person name="Spaink H.P."/>
            <person name="Duboule D."/>
            <person name="McGlinn E."/>
            <person name="Kini R.M."/>
            <person name="Richardson M.K."/>
        </authorList>
    </citation>
    <scope>NUCLEOTIDE SEQUENCE</scope>
    <source>
        <tissue evidence="2">Blood</tissue>
    </source>
</reference>
<feature type="compositionally biased region" description="Basic and acidic residues" evidence="1">
    <location>
        <begin position="72"/>
        <end position="81"/>
    </location>
</feature>
<feature type="compositionally biased region" description="Basic and acidic residues" evidence="1">
    <location>
        <begin position="120"/>
        <end position="138"/>
    </location>
</feature>
<feature type="non-terminal residue" evidence="2">
    <location>
        <position position="1"/>
    </location>
</feature>
<proteinExistence type="predicted"/>
<name>V8N4C5_OPHHA</name>
<dbReference type="AlphaFoldDB" id="V8N4C5"/>
<gene>
    <name evidence="2" type="primary">Srst</name>
    <name evidence="2" type="ORF">L345_17796</name>
</gene>
<dbReference type="EMBL" id="AZIM01020402">
    <property type="protein sequence ID" value="ETE56493.1"/>
    <property type="molecule type" value="Genomic_DNA"/>
</dbReference>
<dbReference type="Proteomes" id="UP000018936">
    <property type="component" value="Unassembled WGS sequence"/>
</dbReference>
<organism evidence="2 3">
    <name type="scientific">Ophiophagus hannah</name>
    <name type="common">King cobra</name>
    <name type="synonym">Naja hannah</name>
    <dbReference type="NCBI Taxonomy" id="8665"/>
    <lineage>
        <taxon>Eukaryota</taxon>
        <taxon>Metazoa</taxon>
        <taxon>Chordata</taxon>
        <taxon>Craniata</taxon>
        <taxon>Vertebrata</taxon>
        <taxon>Euteleostomi</taxon>
        <taxon>Lepidosauria</taxon>
        <taxon>Squamata</taxon>
        <taxon>Bifurcata</taxon>
        <taxon>Unidentata</taxon>
        <taxon>Episquamata</taxon>
        <taxon>Toxicofera</taxon>
        <taxon>Serpentes</taxon>
        <taxon>Colubroidea</taxon>
        <taxon>Elapidae</taxon>
        <taxon>Elapinae</taxon>
        <taxon>Ophiophagus</taxon>
    </lineage>
</organism>
<feature type="compositionally biased region" description="Basic and acidic residues" evidence="1">
    <location>
        <begin position="51"/>
        <end position="63"/>
    </location>
</feature>
<evidence type="ECO:0000313" key="3">
    <source>
        <dbReference type="Proteomes" id="UP000018936"/>
    </source>
</evidence>
<feature type="compositionally biased region" description="Basic residues" evidence="1">
    <location>
        <begin position="30"/>
        <end position="50"/>
    </location>
</feature>
<accession>V8N4C5</accession>
<feature type="compositionally biased region" description="Basic and acidic residues" evidence="1">
    <location>
        <begin position="157"/>
        <end position="177"/>
    </location>
</feature>
<feature type="region of interest" description="Disordered" evidence="1">
    <location>
        <begin position="1"/>
        <end position="184"/>
    </location>
</feature>
<keyword evidence="3" id="KW-1185">Reference proteome</keyword>
<evidence type="ECO:0000313" key="2">
    <source>
        <dbReference type="EMBL" id="ETE56493.1"/>
    </source>
</evidence>
<sequence length="365" mass="41605">MEGEGGKERRKGRKGKRREEEKGKTDGRKEGRKGKGKRKKKRKKERKRKERRWEEGRKEGQKKGERKKGKGKGKEMGGREGKGKRKKERKGKEKKRKEKKRKEIGGREGKGKGKGRRERKGKERGKGREGEGGKEKKGERRRKQKEGEKSTKKRREGGRGKERTGEERRGKHGEGSRGKRQRKWHTIHNCSSELEEPCRAQPVLSPIQGGPVFIYFHLFIEFRVSQHHHLEKAAFKTRREELKVKKAGGEGRGCPHLRQPLAGSAKPALQPLTETTLQENVLAREEGLAPIPRGRGQCVGGVSLRYFKTQFLIFQAQEWIRGCLGFFLNPGLGKDLPPIHSPNKPPMKEARHGGIGAFVTVVRGE</sequence>
<comment type="caution">
    <text evidence="2">The sequence shown here is derived from an EMBL/GenBank/DDBJ whole genome shotgun (WGS) entry which is preliminary data.</text>
</comment>
<feature type="compositionally biased region" description="Basic and acidic residues" evidence="1">
    <location>
        <begin position="101"/>
        <end position="111"/>
    </location>
</feature>
<feature type="compositionally biased region" description="Basic residues" evidence="1">
    <location>
        <begin position="82"/>
        <end position="100"/>
    </location>
</feature>
<feature type="compositionally biased region" description="Basic and acidic residues" evidence="1">
    <location>
        <begin position="17"/>
        <end position="29"/>
    </location>
</feature>